<comment type="caution">
    <text evidence="1">The sequence shown here is derived from an EMBL/GenBank/DDBJ whole genome shotgun (WGS) entry which is preliminary data.</text>
</comment>
<proteinExistence type="predicted"/>
<dbReference type="GeneID" id="40327905"/>
<keyword evidence="2" id="KW-1185">Reference proteome</keyword>
<evidence type="ECO:0000313" key="1">
    <source>
        <dbReference type="EMBL" id="RNF06554.1"/>
    </source>
</evidence>
<dbReference type="OrthoDB" id="241497at2759"/>
<reference evidence="1 2" key="1">
    <citation type="journal article" date="2018" name="BMC Genomics">
        <title>Genomic comparison of Trypanosoma conorhini and Trypanosoma rangeli to Trypanosoma cruzi strains of high and low virulence.</title>
        <authorList>
            <person name="Bradwell K.R."/>
            <person name="Koparde V.N."/>
            <person name="Matveyev A.V."/>
            <person name="Serrano M.G."/>
            <person name="Alves J.M."/>
            <person name="Parikh H."/>
            <person name="Huang B."/>
            <person name="Lee V."/>
            <person name="Espinosa-Alvarez O."/>
            <person name="Ortiz P.A."/>
            <person name="Costa-Martins A.G."/>
            <person name="Teixeira M.M."/>
            <person name="Buck G.A."/>
        </authorList>
    </citation>
    <scope>NUCLEOTIDE SEQUENCE [LARGE SCALE GENOMIC DNA]</scope>
    <source>
        <strain evidence="1 2">AM80</strain>
    </source>
</reference>
<protein>
    <recommendedName>
        <fullName evidence="3">Anaphase-promoting complex subunit 5</fullName>
    </recommendedName>
</protein>
<accession>A0A3R7L2Z7</accession>
<dbReference type="VEuPathDB" id="TriTrypDB:TRSC58_04539"/>
<dbReference type="OMA" id="VNYEWAS"/>
<dbReference type="EMBL" id="MKGL01000106">
    <property type="protein sequence ID" value="RNF06554.1"/>
    <property type="molecule type" value="Genomic_DNA"/>
</dbReference>
<dbReference type="AlphaFoldDB" id="A0A3R7L2Z7"/>
<sequence length="1044" mass="114475">MSLRGPSFSVPNAEGVPRLTDIALYLCGKALASVWPLIVESGPETAETFARWYVHRVAFTHERVADDFNEARNVEAPADTRDGGEANFSLAFNVLCRGPVENESCSRQQRERSSSVPMVFGFAEQSKPSVSSLAPTSLVFMEGNVGIDSDRHRAFAYFEELLDLFGDAAGRDIREDFLHCVISLITGEASCSTHAPRPLWGSKSLHERAAVILSSFSVLLTPRSEFSAENVARSITRSFLVWMSVSWSCASFGWKTHIARVVGQWLADFESRRTSTVLSKTMLPLSQPTRLPHRPKFSAHGSFARTLHPVLAGRQRLNISSMYMAMRRICEGCLPSDKGLMELLIQSGCGAESVDQNVLEYMMSDATTGGGVSDTNLSHYSILLRITSGMLLYAQFYLTVNSLEAALHCAQTAVLVGHQWRSDEFLTMAHYSSFLVHFASQDTPAAAGEIAIMLQVADAASRREDDIGSEANNNAPRYHAGCLGYMGAALLLLICPGTVDTYLRSVIIAGIVAGRPAFSEATAEGKAVLGSARKNHSSHADTEAARGGHSVVVQTLAQTVRFALWLSEMETLLDPSSTVVTEIITGVGRETLMIIAGHYGVRASQKAINTTSLGYLLSQLDEEVSTTLSLFSYEPPSLLLHEMLRQTAHRALAMQVGAADASPGTGPFNILYDFLVAVEVHYGEEGAEVLQGNFFFTSTYRFMFAIWLKKHGYMKSAYQELTRLADSMLFHSRSSLENVMLGGETASVTTVAGEASGDVLATGGTPAAKKLPHTTAGVKKRGLEYWPPDHLLLWQHVQFERAQLARYLGYSSTLPAIDEMLRRVSAGSHFVMGVLYADLVATIMCFQRGNYGEALHALDKVLNSAKRIGLTLVQAHAYSMRVFVLLACSRWKDALETLSAMPPVPSLLEPGFLIAQLRAQSEVMMASSTAQEADLTAVLEHYVRRMEAFGCFLEEPEEEDSVGITLAEKLCVHACVARFAVTFSAEQRQSWENNLAALSKQLKQRQFQEGNWLVLCNAPMRRVCRDIISGALLQQLMRDSLRDA</sequence>
<name>A0A3R7L2Z7_TRYRA</name>
<dbReference type="Proteomes" id="UP000283634">
    <property type="component" value="Unassembled WGS sequence"/>
</dbReference>
<evidence type="ECO:0000313" key="2">
    <source>
        <dbReference type="Proteomes" id="UP000283634"/>
    </source>
</evidence>
<organism evidence="1 2">
    <name type="scientific">Trypanosoma rangeli</name>
    <dbReference type="NCBI Taxonomy" id="5698"/>
    <lineage>
        <taxon>Eukaryota</taxon>
        <taxon>Discoba</taxon>
        <taxon>Euglenozoa</taxon>
        <taxon>Kinetoplastea</taxon>
        <taxon>Metakinetoplastina</taxon>
        <taxon>Trypanosomatida</taxon>
        <taxon>Trypanosomatidae</taxon>
        <taxon>Trypanosoma</taxon>
        <taxon>Herpetosoma</taxon>
    </lineage>
</organism>
<gene>
    <name evidence="1" type="ORF">TraAM80_03972</name>
</gene>
<evidence type="ECO:0008006" key="3">
    <source>
        <dbReference type="Google" id="ProtNLM"/>
    </source>
</evidence>
<dbReference type="RefSeq" id="XP_029239329.1">
    <property type="nucleotide sequence ID" value="XM_029380922.1"/>
</dbReference>